<dbReference type="GO" id="GO:0005536">
    <property type="term" value="F:D-glucose binding"/>
    <property type="evidence" value="ECO:0007669"/>
    <property type="project" value="InterPro"/>
</dbReference>
<dbReference type="Gene3D" id="3.40.367.20">
    <property type="match status" value="1"/>
</dbReference>
<keyword evidence="3" id="KW-0067">ATP-binding</keyword>
<dbReference type="EMBL" id="CP020465">
    <property type="protein sequence ID" value="ASP49326.1"/>
    <property type="molecule type" value="Genomic_DNA"/>
</dbReference>
<evidence type="ECO:0000313" key="5">
    <source>
        <dbReference type="EMBL" id="ASP49326.1"/>
    </source>
</evidence>
<evidence type="ECO:0000256" key="2">
    <source>
        <dbReference type="ARBA" id="ARBA00022777"/>
    </source>
</evidence>
<dbReference type="GO" id="GO:0004340">
    <property type="term" value="F:glucokinase activity"/>
    <property type="evidence" value="ECO:0007669"/>
    <property type="project" value="UniProtKB-UniRule"/>
</dbReference>
<dbReference type="KEGG" id="cber:B5D82_17030"/>
<evidence type="ECO:0000256" key="3">
    <source>
        <dbReference type="HAMAP-Rule" id="MF_00524"/>
    </source>
</evidence>
<keyword evidence="1 3" id="KW-0808">Transferase</keyword>
<dbReference type="CDD" id="cd24008">
    <property type="entry name" value="ASKHA_NBD_GLK"/>
    <property type="match status" value="1"/>
</dbReference>
<dbReference type="GO" id="GO:0005829">
    <property type="term" value="C:cytosol"/>
    <property type="evidence" value="ECO:0007669"/>
    <property type="project" value="TreeGrafter"/>
</dbReference>
<comment type="similarity">
    <text evidence="3 4">Belongs to the bacterial glucokinase family.</text>
</comment>
<dbReference type="HAMAP" id="MF_00524">
    <property type="entry name" value="Glucokinase"/>
    <property type="match status" value="1"/>
</dbReference>
<dbReference type="SUPFAM" id="SSF53067">
    <property type="entry name" value="Actin-like ATPase domain"/>
    <property type="match status" value="1"/>
</dbReference>
<gene>
    <name evidence="3" type="primary">glk</name>
    <name evidence="5" type="ORF">B5D82_17030</name>
</gene>
<comment type="subcellular location">
    <subcellularLocation>
        <location evidence="3">Cytoplasm</location>
    </subcellularLocation>
</comment>
<evidence type="ECO:0000256" key="1">
    <source>
        <dbReference type="ARBA" id="ARBA00022679"/>
    </source>
</evidence>
<evidence type="ECO:0000256" key="4">
    <source>
        <dbReference type="RuleBase" id="RU004046"/>
    </source>
</evidence>
<keyword evidence="3" id="KW-0547">Nucleotide-binding</keyword>
<sequence>MPQSEINIIADIGGTNMRVAQIDAQGNIANITIYACAEHDSLAVVLTDFITRQHLVGKKINACLAIACPVDKDLIVMTNLPWQFSQTQLKSQLQLNELVLINDFTAIAHAIPHLGADQKVQIGVGDVIANKPISICGAGTGLGVANLIPLGSIWHSLSGEGGHVDFAPVDKQEIAILQFLSKKYDRVSCEQLLSGLGIEQIYQALSYAKHGEATVLPAKEIAEKALSGGCPLCVETLAQFCRILGSFAGNLALTLGSYGGVYIAGGIVPRFIEFFASSEFRKRFEAKGRLSSFNQPIPTFVVTEEQPGLLGASAYLDQYMSEKSKANHINQTTNTTRY</sequence>
<comment type="catalytic activity">
    <reaction evidence="3">
        <text>D-glucose + ATP = D-glucose 6-phosphate + ADP + H(+)</text>
        <dbReference type="Rhea" id="RHEA:17825"/>
        <dbReference type="ChEBI" id="CHEBI:4167"/>
        <dbReference type="ChEBI" id="CHEBI:15378"/>
        <dbReference type="ChEBI" id="CHEBI:30616"/>
        <dbReference type="ChEBI" id="CHEBI:61548"/>
        <dbReference type="ChEBI" id="CHEBI:456216"/>
        <dbReference type="EC" id="2.7.1.2"/>
    </reaction>
</comment>
<dbReference type="InterPro" id="IPR043129">
    <property type="entry name" value="ATPase_NBD"/>
</dbReference>
<dbReference type="NCBIfam" id="NF001416">
    <property type="entry name" value="PRK00292.1-3"/>
    <property type="match status" value="1"/>
</dbReference>
<accession>A0A222GBS5</accession>
<dbReference type="GO" id="GO:0006096">
    <property type="term" value="P:glycolytic process"/>
    <property type="evidence" value="ECO:0007669"/>
    <property type="project" value="UniProtKB-UniRule"/>
</dbReference>
<feature type="binding site" evidence="3">
    <location>
        <begin position="10"/>
        <end position="15"/>
    </location>
    <ligand>
        <name>ATP</name>
        <dbReference type="ChEBI" id="CHEBI:30616"/>
    </ligand>
</feature>
<keyword evidence="2 3" id="KW-0418">Kinase</keyword>
<dbReference type="Proteomes" id="UP000202259">
    <property type="component" value="Chromosome"/>
</dbReference>
<keyword evidence="3" id="KW-0324">Glycolysis</keyword>
<keyword evidence="6" id="KW-1185">Reference proteome</keyword>
<dbReference type="Pfam" id="PF02685">
    <property type="entry name" value="Glucokinase"/>
    <property type="match status" value="1"/>
</dbReference>
<dbReference type="NCBIfam" id="TIGR00749">
    <property type="entry name" value="glk"/>
    <property type="match status" value="1"/>
</dbReference>
<reference evidence="5 6" key="1">
    <citation type="submission" date="2017-08" db="EMBL/GenBank/DDBJ databases">
        <title>Complete genome of Colwellia sp. NB097-1, a psychrophile bacterium ioslated from Bering Sea.</title>
        <authorList>
            <person name="Chen X."/>
        </authorList>
    </citation>
    <scope>NUCLEOTIDE SEQUENCE [LARGE SCALE GENOMIC DNA]</scope>
    <source>
        <strain evidence="5 6">NB097-1</strain>
    </source>
</reference>
<dbReference type="OrthoDB" id="9800595at2"/>
<dbReference type="PANTHER" id="PTHR47690">
    <property type="entry name" value="GLUCOKINASE"/>
    <property type="match status" value="1"/>
</dbReference>
<dbReference type="InterPro" id="IPR003836">
    <property type="entry name" value="Glucokinase"/>
</dbReference>
<keyword evidence="3" id="KW-0963">Cytoplasm</keyword>
<dbReference type="PANTHER" id="PTHR47690:SF1">
    <property type="entry name" value="GLUCOKINASE"/>
    <property type="match status" value="1"/>
</dbReference>
<organism evidence="5 6">
    <name type="scientific">Cognaticolwellia beringensis</name>
    <dbReference type="NCBI Taxonomy" id="1967665"/>
    <lineage>
        <taxon>Bacteria</taxon>
        <taxon>Pseudomonadati</taxon>
        <taxon>Pseudomonadota</taxon>
        <taxon>Gammaproteobacteria</taxon>
        <taxon>Alteromonadales</taxon>
        <taxon>Colwelliaceae</taxon>
        <taxon>Cognaticolwellia</taxon>
    </lineage>
</organism>
<dbReference type="InterPro" id="IPR050201">
    <property type="entry name" value="Bacterial_glucokinase"/>
</dbReference>
<dbReference type="Gene3D" id="3.30.420.40">
    <property type="match status" value="1"/>
</dbReference>
<dbReference type="AlphaFoldDB" id="A0A222GBS5"/>
<name>A0A222GBS5_9GAMM</name>
<evidence type="ECO:0000313" key="6">
    <source>
        <dbReference type="Proteomes" id="UP000202259"/>
    </source>
</evidence>
<proteinExistence type="inferred from homology"/>
<dbReference type="RefSeq" id="WP_081153219.1">
    <property type="nucleotide sequence ID" value="NZ_CP020465.1"/>
</dbReference>
<dbReference type="EC" id="2.7.1.2" evidence="3"/>
<protein>
    <recommendedName>
        <fullName evidence="3">Glucokinase</fullName>
        <ecNumber evidence="3">2.7.1.2</ecNumber>
    </recommendedName>
    <alternativeName>
        <fullName evidence="3">Glucose kinase</fullName>
    </alternativeName>
</protein>
<dbReference type="GO" id="GO:0005524">
    <property type="term" value="F:ATP binding"/>
    <property type="evidence" value="ECO:0007669"/>
    <property type="project" value="UniProtKB-UniRule"/>
</dbReference>